<dbReference type="PANTHER" id="PTHR42714:SF2">
    <property type="entry name" value="TRNA MODIFICATION GTPASE GTPBP3, MITOCHONDRIAL"/>
    <property type="match status" value="1"/>
</dbReference>
<keyword evidence="5 11" id="KW-0479">Metal-binding</keyword>
<dbReference type="CDD" id="cd14858">
    <property type="entry name" value="TrmE_N"/>
    <property type="match status" value="1"/>
</dbReference>
<dbReference type="Pfam" id="PF10396">
    <property type="entry name" value="TrmE_N"/>
    <property type="match status" value="1"/>
</dbReference>
<feature type="binding site" evidence="11">
    <location>
        <position position="80"/>
    </location>
    <ligand>
        <name>(6S)-5-formyl-5,6,7,8-tetrahydrofolate</name>
        <dbReference type="ChEBI" id="CHEBI:57457"/>
    </ligand>
</feature>
<comment type="caution">
    <text evidence="11">Lacks conserved residue(s) required for the propagation of feature annotation.</text>
</comment>
<sequence>MNTQDTIVAQATAPGRGGVGIIRVSGTLATQVAEQVLGKCPKTRYAEYLPFNTLQGEQLDQGIALYFAGPNSFTGEDVLELQGHGGPVVIDMLLKEICQISGVRLAQPGEFSERAFLNDKMDLTQAEAIADLINATSEQAAKSALHSLQGDFSNHINTLVEKVIHLRMYVEAAIDFPDEEIDFLSDGKVSGDLNAIIAQLNEVRKQAKQGSIMREGMRVVIAGRPNAGKSSLLNALAGREAAIVTDIAGTTRDVLREHIHIDGMPLHIIDTAGLRDSPDKVEQIGIERAWDEISQADHVLFMVDGTDTEHTDPMQIWPEFMARLPQGMAVTVVRNKIDLSQETVGMCQQDNYPVLRLSAKNTDGIDLLRDHLKACIGFQGATEGGFMARRRHLDALERSAEHLDIGKTQLEMHIAGEILAEELRLTQQYLNEITGEFTSDDLLGKIFSSFCIGK</sequence>
<keyword evidence="16" id="KW-1185">Reference proteome</keyword>
<dbReference type="OrthoDB" id="9805918at2"/>
<dbReference type="GO" id="GO:0030488">
    <property type="term" value="P:tRNA methylation"/>
    <property type="evidence" value="ECO:0007669"/>
    <property type="project" value="TreeGrafter"/>
</dbReference>
<evidence type="ECO:0000256" key="1">
    <source>
        <dbReference type="ARBA" id="ARBA00004496"/>
    </source>
</evidence>
<dbReference type="GO" id="GO:0005829">
    <property type="term" value="C:cytosol"/>
    <property type="evidence" value="ECO:0007669"/>
    <property type="project" value="TreeGrafter"/>
</dbReference>
<comment type="cofactor">
    <cofactor evidence="11">
        <name>K(+)</name>
        <dbReference type="ChEBI" id="CHEBI:29103"/>
    </cofactor>
    <text evidence="11">Binds 1 potassium ion per subunit.</text>
</comment>
<dbReference type="InterPro" id="IPR006073">
    <property type="entry name" value="GTP-bd"/>
</dbReference>
<feature type="binding site" evidence="11">
    <location>
        <begin position="226"/>
        <end position="231"/>
    </location>
    <ligand>
        <name>GTP</name>
        <dbReference type="ChEBI" id="CHEBI:37565"/>
    </ligand>
</feature>
<feature type="binding site" evidence="11">
    <location>
        <begin position="270"/>
        <end position="273"/>
    </location>
    <ligand>
        <name>GTP</name>
        <dbReference type="ChEBI" id="CHEBI:37565"/>
    </ligand>
</feature>
<evidence type="ECO:0000256" key="11">
    <source>
        <dbReference type="HAMAP-Rule" id="MF_00379"/>
    </source>
</evidence>
<dbReference type="EC" id="3.6.-.-" evidence="11"/>
<dbReference type="EMBL" id="PNBX01000001">
    <property type="protein sequence ID" value="TMO70700.1"/>
    <property type="molecule type" value="Genomic_DNA"/>
</dbReference>
<dbReference type="Gene3D" id="3.40.50.300">
    <property type="entry name" value="P-loop containing nucleotide triphosphate hydrolases"/>
    <property type="match status" value="1"/>
</dbReference>
<keyword evidence="4 11" id="KW-0819">tRNA processing</keyword>
<organism evidence="14 17">
    <name type="scientific">Pseudoalteromonas aurantia</name>
    <dbReference type="NCBI Taxonomy" id="43654"/>
    <lineage>
        <taxon>Bacteria</taxon>
        <taxon>Pseudomonadati</taxon>
        <taxon>Pseudomonadota</taxon>
        <taxon>Gammaproteobacteria</taxon>
        <taxon>Alteromonadales</taxon>
        <taxon>Pseudoalteromonadaceae</taxon>
        <taxon>Pseudoalteromonas</taxon>
    </lineage>
</organism>
<evidence type="ECO:0000256" key="5">
    <source>
        <dbReference type="ARBA" id="ARBA00022723"/>
    </source>
</evidence>
<dbReference type="SUPFAM" id="SSF52540">
    <property type="entry name" value="P-loop containing nucleoside triphosphate hydrolases"/>
    <property type="match status" value="1"/>
</dbReference>
<dbReference type="FunFam" id="3.40.50.300:FF:000249">
    <property type="entry name" value="tRNA modification GTPase MnmE"/>
    <property type="match status" value="1"/>
</dbReference>
<dbReference type="InterPro" id="IPR018948">
    <property type="entry name" value="GTP-bd_TrmE_N"/>
</dbReference>
<evidence type="ECO:0000256" key="7">
    <source>
        <dbReference type="ARBA" id="ARBA00022801"/>
    </source>
</evidence>
<feature type="binding site" evidence="11">
    <location>
        <position position="230"/>
    </location>
    <ligand>
        <name>Mg(2+)</name>
        <dbReference type="ChEBI" id="CHEBI:18420"/>
    </ligand>
</feature>
<dbReference type="InterPro" id="IPR027417">
    <property type="entry name" value="P-loop_NTPase"/>
</dbReference>
<dbReference type="Pfam" id="PF01926">
    <property type="entry name" value="MMR_HSR1"/>
    <property type="match status" value="1"/>
</dbReference>
<feature type="binding site" evidence="11">
    <location>
        <position position="245"/>
    </location>
    <ligand>
        <name>K(+)</name>
        <dbReference type="ChEBI" id="CHEBI:29103"/>
    </ligand>
</feature>
<dbReference type="GO" id="GO:0005525">
    <property type="term" value="F:GTP binding"/>
    <property type="evidence" value="ECO:0007669"/>
    <property type="project" value="UniProtKB-UniRule"/>
</dbReference>
<accession>A0A5S3VFI5</accession>
<evidence type="ECO:0000256" key="12">
    <source>
        <dbReference type="RuleBase" id="RU003313"/>
    </source>
</evidence>
<evidence type="ECO:0000256" key="2">
    <source>
        <dbReference type="ARBA" id="ARBA00011043"/>
    </source>
</evidence>
<dbReference type="CDD" id="cd04164">
    <property type="entry name" value="trmE"/>
    <property type="match status" value="1"/>
</dbReference>
<evidence type="ECO:0000256" key="10">
    <source>
        <dbReference type="ARBA" id="ARBA00023134"/>
    </source>
</evidence>
<comment type="subunit">
    <text evidence="11">Homodimer. Heterotetramer of two MnmE and two MnmG subunits.</text>
</comment>
<keyword evidence="8 11" id="KW-0460">Magnesium</keyword>
<dbReference type="GO" id="GO:0046872">
    <property type="term" value="F:metal ion binding"/>
    <property type="evidence" value="ECO:0007669"/>
    <property type="project" value="UniProtKB-KW"/>
</dbReference>
<comment type="caution">
    <text evidence="14">The sequence shown here is derived from an EMBL/GenBank/DDBJ whole genome shotgun (WGS) entry which is preliminary data.</text>
</comment>
<dbReference type="InterPro" id="IPR005225">
    <property type="entry name" value="Small_GTP-bd"/>
</dbReference>
<feature type="binding site" evidence="11">
    <location>
        <begin position="245"/>
        <end position="251"/>
    </location>
    <ligand>
        <name>GTP</name>
        <dbReference type="ChEBI" id="CHEBI:37565"/>
    </ligand>
</feature>
<dbReference type="FunFam" id="3.30.1360.120:FF:000001">
    <property type="entry name" value="tRNA modification GTPase MnmE"/>
    <property type="match status" value="1"/>
</dbReference>
<feature type="domain" description="TrmE-type G" evidence="13">
    <location>
        <begin position="216"/>
        <end position="377"/>
    </location>
</feature>
<dbReference type="PANTHER" id="PTHR42714">
    <property type="entry name" value="TRNA MODIFICATION GTPASE GTPBP3"/>
    <property type="match status" value="1"/>
</dbReference>
<evidence type="ECO:0000256" key="3">
    <source>
        <dbReference type="ARBA" id="ARBA00022490"/>
    </source>
</evidence>
<dbReference type="HAMAP" id="MF_00379">
    <property type="entry name" value="GTPase_MnmE"/>
    <property type="match status" value="1"/>
</dbReference>
<dbReference type="Pfam" id="PF12631">
    <property type="entry name" value="MnmE_helical"/>
    <property type="match status" value="1"/>
</dbReference>
<gene>
    <name evidence="11" type="primary">mnmE</name>
    <name evidence="11" type="synonym">trmE</name>
    <name evidence="14" type="ORF">CWC19_00190</name>
    <name evidence="15" type="ORF">CWC20_17765</name>
</gene>
<comment type="subcellular location">
    <subcellularLocation>
        <location evidence="1 11">Cytoplasm</location>
    </subcellularLocation>
</comment>
<dbReference type="InterPro" id="IPR027368">
    <property type="entry name" value="MnmE_dom2"/>
</dbReference>
<evidence type="ECO:0000256" key="6">
    <source>
        <dbReference type="ARBA" id="ARBA00022741"/>
    </source>
</evidence>
<dbReference type="RefSeq" id="WP_138589436.1">
    <property type="nucleotide sequence ID" value="NZ_PNBW01000108.1"/>
</dbReference>
<dbReference type="InterPro" id="IPR031168">
    <property type="entry name" value="G_TrmE"/>
</dbReference>
<dbReference type="Gene3D" id="1.20.120.430">
    <property type="entry name" value="tRNA modification GTPase MnmE domain 2"/>
    <property type="match status" value="1"/>
</dbReference>
<reference evidence="16 17" key="1">
    <citation type="submission" date="2018-01" db="EMBL/GenBank/DDBJ databases">
        <authorList>
            <person name="Paulsen S."/>
            <person name="Gram L.K."/>
        </authorList>
    </citation>
    <scope>NUCLEOTIDE SEQUENCE [LARGE SCALE GENOMIC DNA]</scope>
    <source>
        <strain evidence="14 17">S3790</strain>
        <strain evidence="15 16">S3895</strain>
    </source>
</reference>
<evidence type="ECO:0000313" key="14">
    <source>
        <dbReference type="EMBL" id="TMO70700.1"/>
    </source>
</evidence>
<evidence type="ECO:0000259" key="13">
    <source>
        <dbReference type="PROSITE" id="PS51709"/>
    </source>
</evidence>
<dbReference type="Gene3D" id="3.30.1360.120">
    <property type="entry name" value="Probable tRNA modification gtpase trme, domain 1"/>
    <property type="match status" value="1"/>
</dbReference>
<keyword evidence="6 11" id="KW-0547">Nucleotide-binding</keyword>
<dbReference type="NCBIfam" id="NF003661">
    <property type="entry name" value="PRK05291.1-3"/>
    <property type="match status" value="1"/>
</dbReference>
<feature type="binding site" evidence="11">
    <location>
        <position position="251"/>
    </location>
    <ligand>
        <name>Mg(2+)</name>
        <dbReference type="ChEBI" id="CHEBI:18420"/>
    </ligand>
</feature>
<keyword evidence="10 11" id="KW-0342">GTP-binding</keyword>
<evidence type="ECO:0000256" key="8">
    <source>
        <dbReference type="ARBA" id="ARBA00022842"/>
    </source>
</evidence>
<dbReference type="GO" id="GO:0002098">
    <property type="term" value="P:tRNA wobble uridine modification"/>
    <property type="evidence" value="ECO:0007669"/>
    <property type="project" value="TreeGrafter"/>
</dbReference>
<dbReference type="Proteomes" id="UP000307164">
    <property type="component" value="Unassembled WGS sequence"/>
</dbReference>
<keyword evidence="9 11" id="KW-0630">Potassium</keyword>
<dbReference type="InterPro" id="IPR025867">
    <property type="entry name" value="MnmE_helical"/>
</dbReference>
<dbReference type="GO" id="GO:0003924">
    <property type="term" value="F:GTPase activity"/>
    <property type="evidence" value="ECO:0007669"/>
    <property type="project" value="UniProtKB-UniRule"/>
</dbReference>
<feature type="binding site" evidence="11">
    <location>
        <position position="120"/>
    </location>
    <ligand>
        <name>(6S)-5-formyl-5,6,7,8-tetrahydrofolate</name>
        <dbReference type="ChEBI" id="CHEBI:57457"/>
    </ligand>
</feature>
<dbReference type="SUPFAM" id="SSF116878">
    <property type="entry name" value="TrmE connector domain"/>
    <property type="match status" value="1"/>
</dbReference>
<dbReference type="NCBIfam" id="TIGR00450">
    <property type="entry name" value="mnmE_trmE_thdF"/>
    <property type="match status" value="1"/>
</dbReference>
<keyword evidence="3 11" id="KW-0963">Cytoplasm</keyword>
<feature type="binding site" evidence="11">
    <location>
        <position position="454"/>
    </location>
    <ligand>
        <name>(6S)-5-formyl-5,6,7,8-tetrahydrofolate</name>
        <dbReference type="ChEBI" id="CHEBI:57457"/>
    </ligand>
</feature>
<dbReference type="InterPro" id="IPR004520">
    <property type="entry name" value="GTPase_MnmE"/>
</dbReference>
<feature type="binding site" evidence="11">
    <location>
        <position position="23"/>
    </location>
    <ligand>
        <name>(6S)-5-formyl-5,6,7,8-tetrahydrofolate</name>
        <dbReference type="ChEBI" id="CHEBI:57457"/>
    </ligand>
</feature>
<reference evidence="14" key="3">
    <citation type="submission" date="2019-09" db="EMBL/GenBank/DDBJ databases">
        <title>Co-occurence of chitin degradation, pigmentation and bioactivity in marine Pseudoalteromonas.</title>
        <authorList>
            <person name="Sonnenschein E.C."/>
            <person name="Bech P.K."/>
        </authorList>
    </citation>
    <scope>NUCLEOTIDE SEQUENCE</scope>
    <source>
        <strain evidence="14">S3790</strain>
    </source>
</reference>
<dbReference type="NCBIfam" id="TIGR00231">
    <property type="entry name" value="small_GTP"/>
    <property type="match status" value="1"/>
</dbReference>
<dbReference type="Proteomes" id="UP000307217">
    <property type="component" value="Unassembled WGS sequence"/>
</dbReference>
<evidence type="ECO:0000313" key="17">
    <source>
        <dbReference type="Proteomes" id="UP000307217"/>
    </source>
</evidence>
<protein>
    <recommendedName>
        <fullName evidence="11">tRNA modification GTPase MnmE</fullName>
        <ecNumber evidence="11">3.6.-.-</ecNumber>
    </recommendedName>
</protein>
<comment type="function">
    <text evidence="11">Exhibits a very high intrinsic GTPase hydrolysis rate. Involved in the addition of a carboxymethylaminomethyl (cmnm) group at the wobble position (U34) of certain tRNAs, forming tRNA-cmnm(5)s(2)U34.</text>
</comment>
<feature type="binding site" evidence="11">
    <location>
        <position position="247"/>
    </location>
    <ligand>
        <name>K(+)</name>
        <dbReference type="ChEBI" id="CHEBI:29103"/>
    </ligand>
</feature>
<evidence type="ECO:0000313" key="15">
    <source>
        <dbReference type="EMBL" id="TMO71315.1"/>
    </source>
</evidence>
<feature type="binding site" evidence="11">
    <location>
        <position position="226"/>
    </location>
    <ligand>
        <name>K(+)</name>
        <dbReference type="ChEBI" id="CHEBI:29103"/>
    </ligand>
</feature>
<evidence type="ECO:0000313" key="16">
    <source>
        <dbReference type="Proteomes" id="UP000307164"/>
    </source>
</evidence>
<evidence type="ECO:0000256" key="9">
    <source>
        <dbReference type="ARBA" id="ARBA00022958"/>
    </source>
</evidence>
<keyword evidence="7 11" id="KW-0378">Hydrolase</keyword>
<dbReference type="PROSITE" id="PS51709">
    <property type="entry name" value="G_TRME"/>
    <property type="match status" value="1"/>
</dbReference>
<dbReference type="InterPro" id="IPR027266">
    <property type="entry name" value="TrmE/GcvT-like"/>
</dbReference>
<feature type="binding site" evidence="11">
    <location>
        <position position="250"/>
    </location>
    <ligand>
        <name>K(+)</name>
        <dbReference type="ChEBI" id="CHEBI:29103"/>
    </ligand>
</feature>
<dbReference type="EMBL" id="PNBW01000108">
    <property type="protein sequence ID" value="TMO71315.1"/>
    <property type="molecule type" value="Genomic_DNA"/>
</dbReference>
<evidence type="ECO:0000256" key="4">
    <source>
        <dbReference type="ARBA" id="ARBA00022694"/>
    </source>
</evidence>
<proteinExistence type="inferred from homology"/>
<comment type="similarity">
    <text evidence="2 11 12">Belongs to the TRAFAC class TrmE-Era-EngA-EngB-Septin-like GTPase superfamily. TrmE GTPase family.</text>
</comment>
<reference evidence="16 17" key="2">
    <citation type="submission" date="2019-06" db="EMBL/GenBank/DDBJ databases">
        <title>Co-occurence of chitin degradation, pigmentation and bioactivity in marine Pseudoalteromonas.</title>
        <authorList>
            <person name="Sonnenschein E.C."/>
            <person name="Bech P.K."/>
        </authorList>
    </citation>
    <scope>NUCLEOTIDE SEQUENCE [LARGE SCALE GENOMIC DNA]</scope>
    <source>
        <strain evidence="17">S3790</strain>
        <strain evidence="15 16">S3895</strain>
    </source>
</reference>
<name>A0A5S3VFI5_9GAMM</name>
<dbReference type="AlphaFoldDB" id="A0A5S3VFI5"/>